<feature type="coiled-coil region" evidence="2">
    <location>
        <begin position="321"/>
        <end position="369"/>
    </location>
</feature>
<gene>
    <name evidence="4" type="ORF">RZN69_07675</name>
</gene>
<dbReference type="AlphaFoldDB" id="A0AAQ3LEC4"/>
<dbReference type="RefSeq" id="WP_317835503.1">
    <property type="nucleotide sequence ID" value="NZ_CP136920.1"/>
</dbReference>
<dbReference type="PANTHER" id="PTHR30203:SF24">
    <property type="entry name" value="BLR4935 PROTEIN"/>
    <property type="match status" value="1"/>
</dbReference>
<evidence type="ECO:0000256" key="3">
    <source>
        <dbReference type="SAM" id="SignalP"/>
    </source>
</evidence>
<evidence type="ECO:0000256" key="2">
    <source>
        <dbReference type="SAM" id="Coils"/>
    </source>
</evidence>
<dbReference type="Proteomes" id="UP001304300">
    <property type="component" value="Chromosome"/>
</dbReference>
<dbReference type="PANTHER" id="PTHR30203">
    <property type="entry name" value="OUTER MEMBRANE CATION EFFLUX PROTEIN"/>
    <property type="match status" value="1"/>
</dbReference>
<name>A0AAQ3LEC4_9BACT</name>
<evidence type="ECO:0000256" key="1">
    <source>
        <dbReference type="ARBA" id="ARBA00007613"/>
    </source>
</evidence>
<dbReference type="Pfam" id="PF02321">
    <property type="entry name" value="OEP"/>
    <property type="match status" value="1"/>
</dbReference>
<dbReference type="Gene3D" id="1.20.1600.10">
    <property type="entry name" value="Outer membrane efflux proteins (OEP)"/>
    <property type="match status" value="1"/>
</dbReference>
<protein>
    <submittedName>
        <fullName evidence="4">TolC family protein</fullName>
    </submittedName>
</protein>
<evidence type="ECO:0000313" key="4">
    <source>
        <dbReference type="EMBL" id="WOO42969.1"/>
    </source>
</evidence>
<dbReference type="InterPro" id="IPR010131">
    <property type="entry name" value="MdtP/NodT-like"/>
</dbReference>
<keyword evidence="5" id="KW-1185">Reference proteome</keyword>
<evidence type="ECO:0000313" key="5">
    <source>
        <dbReference type="Proteomes" id="UP001304300"/>
    </source>
</evidence>
<keyword evidence="3" id="KW-0732">Signal</keyword>
<comment type="similarity">
    <text evidence="1">Belongs to the outer membrane factor (OMF) (TC 1.B.17) family.</text>
</comment>
<dbReference type="EMBL" id="CP136920">
    <property type="protein sequence ID" value="WOO42969.1"/>
    <property type="molecule type" value="Genomic_DNA"/>
</dbReference>
<feature type="chain" id="PRO_5042916534" evidence="3">
    <location>
        <begin position="25"/>
        <end position="434"/>
    </location>
</feature>
<proteinExistence type="inferred from homology"/>
<dbReference type="KEGG" id="puo:RZN69_07675"/>
<keyword evidence="2" id="KW-0175">Coiled coil</keyword>
<sequence>MGSFRFISCLRLGICLFIAHLSLGQEKAFTATTLEAYLQQAQKANPSLKAFEAHYDAATQRIPQVSALPDPTFQITHFVESIQTRTGPQENAFVLSQRIPWFGKLGSREAAASAEAEALWFAYQNRQLTLARAVSLMYYEYGYTGHAINLTRENLALLEKLEPITEEKVKVGGDLNTLLRLKVEIGKIADQLQSLEQKRVAQSAQLNELLALSTDSSLPWPTWQAPPIEELDARSLAIAIEANNPELEMLQRKIASAEARKEIARLENYPDITLGLNYIQVGDPVVNPTTPDAGQDPWGFTVAVNIPIWFNKYDAGRAEALASKRATENEYQSRLNQLKSDLSASLARLNDANRRLKLYGEELLQLAEQAAEITRSSYESGRTGILEVIDSERSLLELQTLYWRAAADAWQQRIVIQTLANQPLLGTLNPVSEE</sequence>
<dbReference type="GO" id="GO:0015562">
    <property type="term" value="F:efflux transmembrane transporter activity"/>
    <property type="evidence" value="ECO:0007669"/>
    <property type="project" value="InterPro"/>
</dbReference>
<feature type="coiled-coil region" evidence="2">
    <location>
        <begin position="178"/>
        <end position="212"/>
    </location>
</feature>
<dbReference type="SUPFAM" id="SSF56954">
    <property type="entry name" value="Outer membrane efflux proteins (OEP)"/>
    <property type="match status" value="1"/>
</dbReference>
<dbReference type="InterPro" id="IPR003423">
    <property type="entry name" value="OMP_efflux"/>
</dbReference>
<feature type="signal peptide" evidence="3">
    <location>
        <begin position="1"/>
        <end position="24"/>
    </location>
</feature>
<reference evidence="4 5" key="1">
    <citation type="submission" date="2023-10" db="EMBL/GenBank/DDBJ databases">
        <title>Rubellicoccus peritrichatus gen. nov., sp. nov., isolated from an algae of coral reef tank.</title>
        <authorList>
            <person name="Luo J."/>
        </authorList>
    </citation>
    <scope>NUCLEOTIDE SEQUENCE [LARGE SCALE GENOMIC DNA]</scope>
    <source>
        <strain evidence="4 5">CR14</strain>
    </source>
</reference>
<accession>A0AAQ3LEC4</accession>
<organism evidence="4 5">
    <name type="scientific">Rubellicoccus peritrichatus</name>
    <dbReference type="NCBI Taxonomy" id="3080537"/>
    <lineage>
        <taxon>Bacteria</taxon>
        <taxon>Pseudomonadati</taxon>
        <taxon>Verrucomicrobiota</taxon>
        <taxon>Opitutia</taxon>
        <taxon>Puniceicoccales</taxon>
        <taxon>Cerasicoccaceae</taxon>
        <taxon>Rubellicoccus</taxon>
    </lineage>
</organism>